<keyword evidence="2" id="KW-1185">Reference proteome</keyword>
<proteinExistence type="predicted"/>
<accession>A0A8J2WF23</accession>
<feature type="non-terminal residue" evidence="1">
    <location>
        <position position="1"/>
    </location>
</feature>
<comment type="caution">
    <text evidence="1">The sequence shown here is derived from an EMBL/GenBank/DDBJ whole genome shotgun (WGS) entry which is preliminary data.</text>
</comment>
<evidence type="ECO:0000313" key="1">
    <source>
        <dbReference type="EMBL" id="CAH0365925.1"/>
    </source>
</evidence>
<name>A0A8J2WF23_9STRA</name>
<dbReference type="EMBL" id="CAKKNE010000001">
    <property type="protein sequence ID" value="CAH0365925.1"/>
    <property type="molecule type" value="Genomic_DNA"/>
</dbReference>
<reference evidence="1" key="1">
    <citation type="submission" date="2021-11" db="EMBL/GenBank/DDBJ databases">
        <authorList>
            <consortium name="Genoscope - CEA"/>
            <person name="William W."/>
        </authorList>
    </citation>
    <scope>NUCLEOTIDE SEQUENCE</scope>
</reference>
<gene>
    <name evidence="1" type="ORF">PECAL_1P23880</name>
</gene>
<organism evidence="1 2">
    <name type="scientific">Pelagomonas calceolata</name>
    <dbReference type="NCBI Taxonomy" id="35677"/>
    <lineage>
        <taxon>Eukaryota</taxon>
        <taxon>Sar</taxon>
        <taxon>Stramenopiles</taxon>
        <taxon>Ochrophyta</taxon>
        <taxon>Pelagophyceae</taxon>
        <taxon>Pelagomonadales</taxon>
        <taxon>Pelagomonadaceae</taxon>
        <taxon>Pelagomonas</taxon>
    </lineage>
</organism>
<sequence length="101" mass="11573">HRLDVALNPLGNVTHLSPEFWDEDDDDNNNYWWAYSQRSSASSGGHVTRSLRRGDAVYTFSDNFVAKTSLEDGRSLGTASLAVNATYSEYDDDYGYWYYVW</sequence>
<dbReference type="Proteomes" id="UP000789595">
    <property type="component" value="Unassembled WGS sequence"/>
</dbReference>
<evidence type="ECO:0000313" key="2">
    <source>
        <dbReference type="Proteomes" id="UP000789595"/>
    </source>
</evidence>
<protein>
    <submittedName>
        <fullName evidence="1">Uncharacterized protein</fullName>
    </submittedName>
</protein>
<dbReference type="AlphaFoldDB" id="A0A8J2WF23"/>